<comment type="caution">
    <text evidence="2">The sequence shown here is derived from an EMBL/GenBank/DDBJ whole genome shotgun (WGS) entry which is preliminary data.</text>
</comment>
<organism evidence="2 3">
    <name type="scientific">Candidatus Jettenia ecosi</name>
    <dbReference type="NCBI Taxonomy" id="2494326"/>
    <lineage>
        <taxon>Bacteria</taxon>
        <taxon>Pseudomonadati</taxon>
        <taxon>Planctomycetota</taxon>
        <taxon>Candidatus Brocadiia</taxon>
        <taxon>Candidatus Brocadiales</taxon>
        <taxon>Candidatus Brocadiaceae</taxon>
        <taxon>Candidatus Jettenia</taxon>
    </lineage>
</organism>
<sequence>MSLPSFLPLLITGVTGVPGYSIFKYLHAKYPKHVTAIRPVRYWPLRDEGIIPLDIEDRKGLVRLMKQKNFKSVLNGAGSCALKSCEMNSILAYRVNVQSVLNVLEMIRDQDIRLIHLSTDLVFPGKPSGLYTEESPISPVTMYGKTMALAEEIIMLRYPSAAIFRISLPMGISVNGHAGAIDWILSRFKKNNPATLYFDELRSPFYCEDFNKIVELTLGEKIRGIYHLGSHRHLSLYQIGQIVNKVGGYAPHLLKGCMRKEAGPMPPRAGNVTMSNRKLIEAVGIDPFRKWPYLDYHVPDGDQWHYDRPDHMVFHPEMIHKYLYNIPVKCQ</sequence>
<dbReference type="Pfam" id="PF04321">
    <property type="entry name" value="RmlD_sub_bind"/>
    <property type="match status" value="1"/>
</dbReference>
<dbReference type="Proteomes" id="UP000319783">
    <property type="component" value="Unassembled WGS sequence"/>
</dbReference>
<accession>A0A533QAD6</accession>
<protein>
    <submittedName>
        <fullName evidence="2">dTDP-4-dehydrorhamnose reductase</fullName>
    </submittedName>
</protein>
<dbReference type="SUPFAM" id="SSF51735">
    <property type="entry name" value="NAD(P)-binding Rossmann-fold domains"/>
    <property type="match status" value="1"/>
</dbReference>
<feature type="domain" description="RmlD-like substrate binding" evidence="1">
    <location>
        <begin position="9"/>
        <end position="291"/>
    </location>
</feature>
<dbReference type="AlphaFoldDB" id="A0A533QAD6"/>
<evidence type="ECO:0000313" key="3">
    <source>
        <dbReference type="Proteomes" id="UP000319783"/>
    </source>
</evidence>
<gene>
    <name evidence="2" type="ORF">JETT_2068</name>
</gene>
<dbReference type="InterPro" id="IPR029903">
    <property type="entry name" value="RmlD-like-bd"/>
</dbReference>
<evidence type="ECO:0000313" key="2">
    <source>
        <dbReference type="EMBL" id="TLD41642.1"/>
    </source>
</evidence>
<dbReference type="PANTHER" id="PTHR43242">
    <property type="entry name" value="NAD(P)-BINDING ROSSMANN-FOLD SUPERFAMILY PROTEIN"/>
    <property type="match status" value="1"/>
</dbReference>
<dbReference type="PANTHER" id="PTHR43242:SF1">
    <property type="entry name" value="NAD(P)-BINDING ROSSMANN-FOLD SUPERFAMILY PROTEIN"/>
    <property type="match status" value="1"/>
</dbReference>
<reference evidence="2 3" key="1">
    <citation type="submission" date="2019-04" db="EMBL/GenBank/DDBJ databases">
        <title>Genome of a novel bacterium Candidatus Jettenia ecosi reconstructed from metagenome of an anammox bioreactor.</title>
        <authorList>
            <person name="Mardanov A.V."/>
            <person name="Beletsky A.V."/>
            <person name="Ravin N.V."/>
            <person name="Botchkova E.A."/>
            <person name="Litti Y.V."/>
            <person name="Nozhevnikova A.N."/>
        </authorList>
    </citation>
    <scope>NUCLEOTIDE SEQUENCE [LARGE SCALE GENOMIC DNA]</scope>
    <source>
        <strain evidence="2">J2</strain>
    </source>
</reference>
<dbReference type="InterPro" id="IPR036291">
    <property type="entry name" value="NAD(P)-bd_dom_sf"/>
</dbReference>
<dbReference type="Gene3D" id="3.40.50.720">
    <property type="entry name" value="NAD(P)-binding Rossmann-like Domain"/>
    <property type="match status" value="1"/>
</dbReference>
<dbReference type="EMBL" id="SULG01000040">
    <property type="protein sequence ID" value="TLD41642.1"/>
    <property type="molecule type" value="Genomic_DNA"/>
</dbReference>
<proteinExistence type="predicted"/>
<evidence type="ECO:0000259" key="1">
    <source>
        <dbReference type="Pfam" id="PF04321"/>
    </source>
</evidence>
<name>A0A533QAD6_9BACT</name>